<evidence type="ECO:0000256" key="9">
    <source>
        <dbReference type="SAM" id="MobiDB-lite"/>
    </source>
</evidence>
<feature type="region of interest" description="Disordered" evidence="9">
    <location>
        <begin position="48"/>
        <end position="132"/>
    </location>
</feature>
<dbReference type="EC" id="3.2.1.39" evidence="3"/>
<keyword evidence="14" id="KW-1185">Reference proteome</keyword>
<keyword evidence="8" id="KW-0624">Polysaccharide degradation</keyword>
<evidence type="ECO:0000256" key="5">
    <source>
        <dbReference type="ARBA" id="ARBA00023277"/>
    </source>
</evidence>
<keyword evidence="7" id="KW-0961">Cell wall biogenesis/degradation</keyword>
<evidence type="ECO:0000256" key="8">
    <source>
        <dbReference type="ARBA" id="ARBA00023326"/>
    </source>
</evidence>
<feature type="signal peptide" evidence="10">
    <location>
        <begin position="1"/>
        <end position="18"/>
    </location>
</feature>
<organism evidence="13 14">
    <name type="scientific">Oculimacula yallundae</name>
    <dbReference type="NCBI Taxonomy" id="86028"/>
    <lineage>
        <taxon>Eukaryota</taxon>
        <taxon>Fungi</taxon>
        <taxon>Dikarya</taxon>
        <taxon>Ascomycota</taxon>
        <taxon>Pezizomycotina</taxon>
        <taxon>Leotiomycetes</taxon>
        <taxon>Helotiales</taxon>
        <taxon>Ploettnerulaceae</taxon>
        <taxon>Oculimacula</taxon>
    </lineage>
</organism>
<feature type="domain" description="Glycosyl hydrolase family 81 N-terminal" evidence="11">
    <location>
        <begin position="266"/>
        <end position="585"/>
    </location>
</feature>
<evidence type="ECO:0000256" key="7">
    <source>
        <dbReference type="ARBA" id="ARBA00023316"/>
    </source>
</evidence>
<evidence type="ECO:0000256" key="6">
    <source>
        <dbReference type="ARBA" id="ARBA00023295"/>
    </source>
</evidence>
<dbReference type="Pfam" id="PF03639">
    <property type="entry name" value="Glyco_hydro_81"/>
    <property type="match status" value="1"/>
</dbReference>
<dbReference type="Proteomes" id="UP001595075">
    <property type="component" value="Unassembled WGS sequence"/>
</dbReference>
<feature type="compositionally biased region" description="Polar residues" evidence="9">
    <location>
        <begin position="93"/>
        <end position="122"/>
    </location>
</feature>
<feature type="compositionally biased region" description="Low complexity" evidence="9">
    <location>
        <begin position="123"/>
        <end position="132"/>
    </location>
</feature>
<evidence type="ECO:0000256" key="2">
    <source>
        <dbReference type="ARBA" id="ARBA00010730"/>
    </source>
</evidence>
<dbReference type="InterPro" id="IPR040451">
    <property type="entry name" value="GH81_N"/>
</dbReference>
<accession>A0ABR4D002</accession>
<dbReference type="EMBL" id="JAZHXI010000001">
    <property type="protein sequence ID" value="KAL2075440.1"/>
    <property type="molecule type" value="Genomic_DNA"/>
</dbReference>
<dbReference type="InterPro" id="IPR005200">
    <property type="entry name" value="Endo-beta-glucanase"/>
</dbReference>
<evidence type="ECO:0000313" key="14">
    <source>
        <dbReference type="Proteomes" id="UP001595075"/>
    </source>
</evidence>
<evidence type="ECO:0000259" key="11">
    <source>
        <dbReference type="Pfam" id="PF03639"/>
    </source>
</evidence>
<gene>
    <name evidence="13" type="ORF">VTL71DRAFT_383</name>
</gene>
<keyword evidence="5" id="KW-0119">Carbohydrate metabolism</keyword>
<dbReference type="InterPro" id="IPR040720">
    <property type="entry name" value="GH81_C"/>
</dbReference>
<evidence type="ECO:0000256" key="3">
    <source>
        <dbReference type="ARBA" id="ARBA00012780"/>
    </source>
</evidence>
<evidence type="ECO:0000256" key="1">
    <source>
        <dbReference type="ARBA" id="ARBA00000382"/>
    </source>
</evidence>
<comment type="catalytic activity">
    <reaction evidence="1">
        <text>Hydrolysis of (1-&gt;3)-beta-D-glucosidic linkages in (1-&gt;3)-beta-D-glucans.</text>
        <dbReference type="EC" id="3.2.1.39"/>
    </reaction>
</comment>
<feature type="domain" description="Glycosyl hydrolase family 81 C-terminal" evidence="12">
    <location>
        <begin position="594"/>
        <end position="943"/>
    </location>
</feature>
<feature type="chain" id="PRO_5046424884" description="glucan endo-1,3-beta-D-glucosidase" evidence="10">
    <location>
        <begin position="19"/>
        <end position="970"/>
    </location>
</feature>
<evidence type="ECO:0000256" key="10">
    <source>
        <dbReference type="SAM" id="SignalP"/>
    </source>
</evidence>
<evidence type="ECO:0000313" key="13">
    <source>
        <dbReference type="EMBL" id="KAL2075440.1"/>
    </source>
</evidence>
<dbReference type="PANTHER" id="PTHR31983:SF0">
    <property type="entry name" value="GLUCAN ENDO-1,3-BETA-D-GLUCOSIDASE 2"/>
    <property type="match status" value="1"/>
</dbReference>
<dbReference type="Pfam" id="PF17652">
    <property type="entry name" value="Glyco_hydro81C"/>
    <property type="match status" value="1"/>
</dbReference>
<sequence>MKASVWLTILEAIAVVAAPPNRREYGNFESVITITDYVTDTATVTVYATPENPSPPASESLFLPQPDNGAPSISTTLEIPSPPASESLFLPQPVNSAPSTSATLESLNPPTSEGPVPTQTDNGAPSISSIPGNPNPAVSESFVLVPIFLTTAGGIFFGSISTSTVTASVPVITMSSSSGTAQVLPTLSTTNPNTSGTVITSLNITGVATSAPIISTSISAPTTTISPTAPVTSPASPVEPGATSQNIFQPVATDAPPSVIGRRTDHPVPRLGIQPQSFPVGTNRFYDNFFLGSQTAPTWTHPYSVAWSRGNGATRSWGMTIVHIDYDQKVYGPDPNANPVKYFANPIGIQSLALSALELGESTTLSTDTLTAFSVNVNLSPSPGAAPTIIFPLVQGMGFVTGIFTGGTPILQTGVFFRSITKSSTNPKQGVTKYTILLEDGKTWLLYAYSTDGSGLEFTVVNPGLAQATSNFNGIIQIAKNPGNAESLYDAACGAYATTAVVSGSTRGSAASYTLSFSKGGLQDTTLVMFALPHLTQSFSPRTSSAMTDIRLATTTKGYATAITADSWTMEEIIPTTMGFAPWSPQSGSSRANFSSSAAAAIQAIAASEVSQDMSAQSDLDSMYFSGKVLAKFAQVVYTIHDLLTDQALAQAGLNRLKEAFARFTQNTQIFPLVYETAWGGIVSSASYATGNSGADFGNTYYNDHHFHYGYFIYAASIIGYLDPSWLPENKAWVNALVRDIANPSSADPYFPVSRNFDWFHGHSWAKGLYESFDGKDQESSSEDSMSAYALKMWGRTIGDANLEARGNLQLAINARSLQNYYLYTSDNKIQPQNFIGNKAAGILFENKIDHTTYFGTNIEFIQGIHMLPLLPSSTLTRTPTFVREEWDVYFSNGRADAAEGGWRGVLYANLALSDPRASWEFFSQSGFDVSWLDGGASRTWYLALAAATMTHTKWIKNMGCEKDIDAVYE</sequence>
<evidence type="ECO:0000256" key="4">
    <source>
        <dbReference type="ARBA" id="ARBA00022801"/>
    </source>
</evidence>
<keyword evidence="4" id="KW-0378">Hydrolase</keyword>
<protein>
    <recommendedName>
        <fullName evidence="3">glucan endo-1,3-beta-D-glucosidase</fullName>
        <ecNumber evidence="3">3.2.1.39</ecNumber>
    </recommendedName>
</protein>
<dbReference type="Gene3D" id="1.10.287.1170">
    <property type="entry name" value="glycoside hydrolase family 81 endo-[beta] glucanase"/>
    <property type="match status" value="1"/>
</dbReference>
<reference evidence="13 14" key="1">
    <citation type="journal article" date="2024" name="Commun. Biol.">
        <title>Comparative genomic analysis of thermophilic fungi reveals convergent evolutionary adaptations and gene losses.</title>
        <authorList>
            <person name="Steindorff A.S."/>
            <person name="Aguilar-Pontes M.V."/>
            <person name="Robinson A.J."/>
            <person name="Andreopoulos B."/>
            <person name="LaButti K."/>
            <person name="Kuo A."/>
            <person name="Mondo S."/>
            <person name="Riley R."/>
            <person name="Otillar R."/>
            <person name="Haridas S."/>
            <person name="Lipzen A."/>
            <person name="Grimwood J."/>
            <person name="Schmutz J."/>
            <person name="Clum A."/>
            <person name="Reid I.D."/>
            <person name="Moisan M.C."/>
            <person name="Butler G."/>
            <person name="Nguyen T.T.M."/>
            <person name="Dewar K."/>
            <person name="Conant G."/>
            <person name="Drula E."/>
            <person name="Henrissat B."/>
            <person name="Hansel C."/>
            <person name="Singer S."/>
            <person name="Hutchinson M.I."/>
            <person name="de Vries R.P."/>
            <person name="Natvig D.O."/>
            <person name="Powell A.J."/>
            <person name="Tsang A."/>
            <person name="Grigoriev I.V."/>
        </authorList>
    </citation>
    <scope>NUCLEOTIDE SEQUENCE [LARGE SCALE GENOMIC DNA]</scope>
    <source>
        <strain evidence="13 14">CBS 494.80</strain>
    </source>
</reference>
<evidence type="ECO:0000259" key="12">
    <source>
        <dbReference type="Pfam" id="PF17652"/>
    </source>
</evidence>
<comment type="similarity">
    <text evidence="2">Belongs to the glycosyl hydrolase 81 family.</text>
</comment>
<keyword evidence="10" id="KW-0732">Signal</keyword>
<dbReference type="PROSITE" id="PS52008">
    <property type="entry name" value="GH81"/>
    <property type="match status" value="1"/>
</dbReference>
<dbReference type="PANTHER" id="PTHR31983">
    <property type="entry name" value="ENDO-1,3(4)-BETA-GLUCANASE 1"/>
    <property type="match status" value="1"/>
</dbReference>
<proteinExistence type="inferred from homology"/>
<keyword evidence="6" id="KW-0326">Glycosidase</keyword>
<comment type="caution">
    <text evidence="13">The sequence shown here is derived from an EMBL/GenBank/DDBJ whole genome shotgun (WGS) entry which is preliminary data.</text>
</comment>
<dbReference type="Gene3D" id="2.70.98.30">
    <property type="entry name" value="Golgi alpha-mannosidase II, domain 4"/>
    <property type="match status" value="1"/>
</dbReference>
<name>A0ABR4D002_9HELO</name>